<gene>
    <name evidence="2" type="ORF">JD844_020648</name>
</gene>
<organism evidence="2 3">
    <name type="scientific">Phrynosoma platyrhinos</name>
    <name type="common">Desert horned lizard</name>
    <dbReference type="NCBI Taxonomy" id="52577"/>
    <lineage>
        <taxon>Eukaryota</taxon>
        <taxon>Metazoa</taxon>
        <taxon>Chordata</taxon>
        <taxon>Craniata</taxon>
        <taxon>Vertebrata</taxon>
        <taxon>Euteleostomi</taxon>
        <taxon>Lepidosauria</taxon>
        <taxon>Squamata</taxon>
        <taxon>Bifurcata</taxon>
        <taxon>Unidentata</taxon>
        <taxon>Episquamata</taxon>
        <taxon>Toxicofera</taxon>
        <taxon>Iguania</taxon>
        <taxon>Phrynosomatidae</taxon>
        <taxon>Phrynosomatinae</taxon>
        <taxon>Phrynosoma</taxon>
    </lineage>
</organism>
<feature type="region of interest" description="Disordered" evidence="1">
    <location>
        <begin position="154"/>
        <end position="178"/>
    </location>
</feature>
<dbReference type="PANTHER" id="PTHR21292:SF14">
    <property type="entry name" value="EXOCYST COMPLEX COMPONENT 3-LIKE PROTEIN 4"/>
    <property type="match status" value="1"/>
</dbReference>
<feature type="compositionally biased region" description="Basic and acidic residues" evidence="1">
    <location>
        <begin position="122"/>
        <end position="131"/>
    </location>
</feature>
<comment type="caution">
    <text evidence="2">The sequence shown here is derived from an EMBL/GenBank/DDBJ whole genome shotgun (WGS) entry which is preliminary data.</text>
</comment>
<name>A0ABQ7SSP4_PHRPL</name>
<protein>
    <recommendedName>
        <fullName evidence="4">Exocyst complex component 3-like protein 4</fullName>
    </recommendedName>
</protein>
<feature type="region of interest" description="Disordered" evidence="1">
    <location>
        <begin position="1"/>
        <end position="22"/>
    </location>
</feature>
<evidence type="ECO:0008006" key="4">
    <source>
        <dbReference type="Google" id="ProtNLM"/>
    </source>
</evidence>
<dbReference type="Proteomes" id="UP000826234">
    <property type="component" value="Unassembled WGS sequence"/>
</dbReference>
<evidence type="ECO:0000313" key="2">
    <source>
        <dbReference type="EMBL" id="KAH0620341.1"/>
    </source>
</evidence>
<keyword evidence="3" id="KW-1185">Reference proteome</keyword>
<evidence type="ECO:0000256" key="1">
    <source>
        <dbReference type="SAM" id="MobiDB-lite"/>
    </source>
</evidence>
<dbReference type="PANTHER" id="PTHR21292">
    <property type="entry name" value="EXOCYST COMPLEX COMPONENT SEC6-RELATED"/>
    <property type="match status" value="1"/>
</dbReference>
<accession>A0ABQ7SSP4</accession>
<proteinExistence type="predicted"/>
<dbReference type="EMBL" id="JAIPUX010003289">
    <property type="protein sequence ID" value="KAH0620341.1"/>
    <property type="molecule type" value="Genomic_DNA"/>
</dbReference>
<feature type="compositionally biased region" description="Basic and acidic residues" evidence="1">
    <location>
        <begin position="155"/>
        <end position="178"/>
    </location>
</feature>
<dbReference type="Pfam" id="PF06046">
    <property type="entry name" value="Sec6"/>
    <property type="match status" value="1"/>
</dbReference>
<dbReference type="InterPro" id="IPR010326">
    <property type="entry name" value="EXOC3/Sec6"/>
</dbReference>
<evidence type="ECO:0000313" key="3">
    <source>
        <dbReference type="Proteomes" id="UP000826234"/>
    </source>
</evidence>
<sequence length="601" mass="68983">MDENKIERKVANGQTELPSESEFPTKCLWGEDVVGLPLSSPPFNNHCTTELKTFTKSLKHKLSFRKDILTSVTEKSTEAKINEKKKKIKEAEGKTVLQLQPASPAKWMENEDSNGLAKKSPPFHEQEENEPKLFTRDEPKLFIRGIKPRKHIQRSFKEESAEVKMDENKTEKRGEDEKTELSLKQFLVKGMENENGNCLSTASLLSNNPGNDEPKSSNMGLKVKLSFGISRSVSMKEKTTKDAGISGHSSKRFKVAILKLTKDSDQFKEESNSIQKKNEELEGEAGVLNEPLSVMEIHELIQKRQLLEAFKNIRGLEMELLAEGEAKKYEDTPKEYTTRVKDVNLLYDAISKEIQQIVEKTLDLPRLEVKGLITEIVALIEEEEKIHTGVINIPVSVDPVKQLGLARNWGKLWKIIVKESVKMRIDKVPIPLKEDNTSWLSVHLGFLQRVIKEDLLTIMHWVQKFYPRDFNVCSTYLKAFHEALAAHLQRILVEEENHLKLCQFYALLHWVTNIYYSDDCLGHPDLRPEIKTEDLPSLLTPDVMDKLKNGYINSLKWETKSYLENILHLESEKWNSEEQLEALQSPYHSSLSFDIQTVFIC</sequence>
<feature type="compositionally biased region" description="Basic and acidic residues" evidence="1">
    <location>
        <begin position="1"/>
        <end position="10"/>
    </location>
</feature>
<feature type="region of interest" description="Disordered" evidence="1">
    <location>
        <begin position="106"/>
        <end position="131"/>
    </location>
</feature>
<reference evidence="2 3" key="1">
    <citation type="journal article" date="2022" name="Gigascience">
        <title>A chromosome-level genome assembly and annotation of the desert horned lizard, Phrynosoma platyrhinos, provides insight into chromosomal rearrangements among reptiles.</title>
        <authorList>
            <person name="Koochekian N."/>
            <person name="Ascanio A."/>
            <person name="Farleigh K."/>
            <person name="Card D.C."/>
            <person name="Schield D.R."/>
            <person name="Castoe T.A."/>
            <person name="Jezkova T."/>
        </authorList>
    </citation>
    <scope>NUCLEOTIDE SEQUENCE [LARGE SCALE GENOMIC DNA]</scope>
    <source>
        <strain evidence="2">NK-2021</strain>
    </source>
</reference>